<evidence type="ECO:0000256" key="1">
    <source>
        <dbReference type="SAM" id="MobiDB-lite"/>
    </source>
</evidence>
<gene>
    <name evidence="2" type="ORF">NBR_LOCUS15451</name>
</gene>
<proteinExistence type="predicted"/>
<dbReference type="EMBL" id="UYSL01021743">
    <property type="protein sequence ID" value="VDL79045.1"/>
    <property type="molecule type" value="Genomic_DNA"/>
</dbReference>
<feature type="compositionally biased region" description="Basic and acidic residues" evidence="1">
    <location>
        <begin position="95"/>
        <end position="106"/>
    </location>
</feature>
<reference evidence="4" key="1">
    <citation type="submission" date="2017-02" db="UniProtKB">
        <authorList>
            <consortium name="WormBaseParasite"/>
        </authorList>
    </citation>
    <scope>IDENTIFICATION</scope>
</reference>
<dbReference type="AlphaFoldDB" id="A0A0N4YFC5"/>
<keyword evidence="3" id="KW-1185">Reference proteome</keyword>
<evidence type="ECO:0000313" key="2">
    <source>
        <dbReference type="EMBL" id="VDL79045.1"/>
    </source>
</evidence>
<evidence type="ECO:0000313" key="3">
    <source>
        <dbReference type="Proteomes" id="UP000271162"/>
    </source>
</evidence>
<feature type="compositionally biased region" description="Basic and acidic residues" evidence="1">
    <location>
        <begin position="63"/>
        <end position="74"/>
    </location>
</feature>
<dbReference type="Proteomes" id="UP000271162">
    <property type="component" value="Unassembled WGS sequence"/>
</dbReference>
<sequence>MSCLQEKNGFLFHIRQIKQAAHDHRWMQNGTSGSRPGNYCYCGYSPRKYGNYDSAEFSGGDNSSDRGLHDRSDDGDNSYHGVRDGSDGDNSSDNGLHDCSDKDNSSDHELSNVRYCDQHNDESSNEHDAISICGYVKVTEQLSLSLGHQGSDASERIIKYMSDSLNLTIEANTPNPIIVNWTCRTSAETTFLSAASSNCFRAGRCYHFIAAGDL</sequence>
<feature type="region of interest" description="Disordered" evidence="1">
    <location>
        <begin position="55"/>
        <end position="106"/>
    </location>
</feature>
<name>A0A0N4YFC5_NIPBR</name>
<reference evidence="2 3" key="2">
    <citation type="submission" date="2018-11" db="EMBL/GenBank/DDBJ databases">
        <authorList>
            <consortium name="Pathogen Informatics"/>
        </authorList>
    </citation>
    <scope>NUCLEOTIDE SEQUENCE [LARGE SCALE GENOMIC DNA]</scope>
</reference>
<evidence type="ECO:0000313" key="4">
    <source>
        <dbReference type="WBParaSite" id="NBR_0001545201-mRNA-1"/>
    </source>
</evidence>
<dbReference type="WBParaSite" id="NBR_0001545201-mRNA-1">
    <property type="protein sequence ID" value="NBR_0001545201-mRNA-1"/>
    <property type="gene ID" value="NBR_0001545201"/>
</dbReference>
<protein>
    <submittedName>
        <fullName evidence="4">C-type lectin domain-containing protein</fullName>
    </submittedName>
</protein>
<accession>A0A0N4YFC5</accession>
<organism evidence="4">
    <name type="scientific">Nippostrongylus brasiliensis</name>
    <name type="common">Rat hookworm</name>
    <dbReference type="NCBI Taxonomy" id="27835"/>
    <lineage>
        <taxon>Eukaryota</taxon>
        <taxon>Metazoa</taxon>
        <taxon>Ecdysozoa</taxon>
        <taxon>Nematoda</taxon>
        <taxon>Chromadorea</taxon>
        <taxon>Rhabditida</taxon>
        <taxon>Rhabditina</taxon>
        <taxon>Rhabditomorpha</taxon>
        <taxon>Strongyloidea</taxon>
        <taxon>Heligmosomidae</taxon>
        <taxon>Nippostrongylus</taxon>
    </lineage>
</organism>